<evidence type="ECO:0008006" key="3">
    <source>
        <dbReference type="Google" id="ProtNLM"/>
    </source>
</evidence>
<name>A0A4S8KYT9_DENBC</name>
<dbReference type="Proteomes" id="UP000297245">
    <property type="component" value="Unassembled WGS sequence"/>
</dbReference>
<gene>
    <name evidence="1" type="ORF">K435DRAFT_694964</name>
</gene>
<evidence type="ECO:0000313" key="1">
    <source>
        <dbReference type="EMBL" id="THU80788.1"/>
    </source>
</evidence>
<protein>
    <recommendedName>
        <fullName evidence="3">CxC2-like cysteine cluster KDZ transposase-associated domain-containing protein</fullName>
    </recommendedName>
</protein>
<dbReference type="OrthoDB" id="3007282at2759"/>
<proteinExistence type="predicted"/>
<accession>A0A4S8KYT9</accession>
<keyword evidence="2" id="KW-1185">Reference proteome</keyword>
<organism evidence="1 2">
    <name type="scientific">Dendrothele bispora (strain CBS 962.96)</name>
    <dbReference type="NCBI Taxonomy" id="1314807"/>
    <lineage>
        <taxon>Eukaryota</taxon>
        <taxon>Fungi</taxon>
        <taxon>Dikarya</taxon>
        <taxon>Basidiomycota</taxon>
        <taxon>Agaricomycotina</taxon>
        <taxon>Agaricomycetes</taxon>
        <taxon>Agaricomycetidae</taxon>
        <taxon>Agaricales</taxon>
        <taxon>Agaricales incertae sedis</taxon>
        <taxon>Dendrothele</taxon>
    </lineage>
</organism>
<dbReference type="EMBL" id="ML179870">
    <property type="protein sequence ID" value="THU80788.1"/>
    <property type="molecule type" value="Genomic_DNA"/>
</dbReference>
<evidence type="ECO:0000313" key="2">
    <source>
        <dbReference type="Proteomes" id="UP000297245"/>
    </source>
</evidence>
<dbReference type="AlphaFoldDB" id="A0A4S8KYT9"/>
<dbReference type="PANTHER" id="PTHR33096:SF1">
    <property type="entry name" value="CXC1-LIKE CYSTEINE CLUSTER ASSOCIATED WITH KDZ TRANSPOSASES DOMAIN-CONTAINING PROTEIN"/>
    <property type="match status" value="1"/>
</dbReference>
<dbReference type="PANTHER" id="PTHR33096">
    <property type="entry name" value="CXC2 DOMAIN-CONTAINING PROTEIN"/>
    <property type="match status" value="1"/>
</dbReference>
<dbReference type="InterPro" id="IPR040521">
    <property type="entry name" value="KDZ"/>
</dbReference>
<sequence length="634" mass="72673">MLRRGGRGNDGERSIAQTKPGELAVECIACPQPGVNLPDGWHSAPDSIKFIYALFLAFDACFRLKRKHVSSWNIDPSLQDGWAYFVEHRPYMDWVKKMENQKEMSTCTGLAALDHANSKFNEGYADTGKAGGLCARHEILWKNGMGATQVGERYANSDFIVASILRHISMLLIIIFSYDIACQWSKNLPNRLKKLPPMVRLNLLLRVVKFVIPKLHILGHLISCQAKFSLSFTLGAGQTDAESIERLWSGLGTVSTSIKEMGPGSHQDTLEDHIGYWNWNKVINMGDLLKRRLTNAVAEYERHYDSWVDFTQGQRKNALKWKVMVDKFEAGVSKLNPYEHIVSELAEEAQRADIEENTGDYDDEEDLPDLETSPGEFLYFGLEIEHQQRELRQDIATVKSPTNKQLTAMFDRRTKLTRKIKRFRVLQLAYMPAALHTIATLPETHTQLNAEDVPLYLPSRLSDDQRKSDLCRPCLPQMELRLRDGQLNQYLNQLRQALLVKQRMFIYKKRNARNQGPTTRSRGMLARQEKKIQLAATSYQEAWNAKKLLVGGDESLLGWRQLLREHIVCMEDLDEAEKKKVKVMKGKRREAEKRMLNGETPVVGAREKNRVPSWIWHFSSEGELNKDQVLYQGT</sequence>
<dbReference type="Pfam" id="PF18758">
    <property type="entry name" value="KDZ"/>
    <property type="match status" value="1"/>
</dbReference>
<reference evidence="1 2" key="1">
    <citation type="journal article" date="2019" name="Nat. Ecol. Evol.">
        <title>Megaphylogeny resolves global patterns of mushroom evolution.</title>
        <authorList>
            <person name="Varga T."/>
            <person name="Krizsan K."/>
            <person name="Foldi C."/>
            <person name="Dima B."/>
            <person name="Sanchez-Garcia M."/>
            <person name="Sanchez-Ramirez S."/>
            <person name="Szollosi G.J."/>
            <person name="Szarkandi J.G."/>
            <person name="Papp V."/>
            <person name="Albert L."/>
            <person name="Andreopoulos W."/>
            <person name="Angelini C."/>
            <person name="Antonin V."/>
            <person name="Barry K.W."/>
            <person name="Bougher N.L."/>
            <person name="Buchanan P."/>
            <person name="Buyck B."/>
            <person name="Bense V."/>
            <person name="Catcheside P."/>
            <person name="Chovatia M."/>
            <person name="Cooper J."/>
            <person name="Damon W."/>
            <person name="Desjardin D."/>
            <person name="Finy P."/>
            <person name="Geml J."/>
            <person name="Haridas S."/>
            <person name="Hughes K."/>
            <person name="Justo A."/>
            <person name="Karasinski D."/>
            <person name="Kautmanova I."/>
            <person name="Kiss B."/>
            <person name="Kocsube S."/>
            <person name="Kotiranta H."/>
            <person name="LaButti K.M."/>
            <person name="Lechner B.E."/>
            <person name="Liimatainen K."/>
            <person name="Lipzen A."/>
            <person name="Lukacs Z."/>
            <person name="Mihaltcheva S."/>
            <person name="Morgado L.N."/>
            <person name="Niskanen T."/>
            <person name="Noordeloos M.E."/>
            <person name="Ohm R.A."/>
            <person name="Ortiz-Santana B."/>
            <person name="Ovrebo C."/>
            <person name="Racz N."/>
            <person name="Riley R."/>
            <person name="Savchenko A."/>
            <person name="Shiryaev A."/>
            <person name="Soop K."/>
            <person name="Spirin V."/>
            <person name="Szebenyi C."/>
            <person name="Tomsovsky M."/>
            <person name="Tulloss R.E."/>
            <person name="Uehling J."/>
            <person name="Grigoriev I.V."/>
            <person name="Vagvolgyi C."/>
            <person name="Papp T."/>
            <person name="Martin F.M."/>
            <person name="Miettinen O."/>
            <person name="Hibbett D.S."/>
            <person name="Nagy L.G."/>
        </authorList>
    </citation>
    <scope>NUCLEOTIDE SEQUENCE [LARGE SCALE GENOMIC DNA]</scope>
    <source>
        <strain evidence="1 2">CBS 962.96</strain>
    </source>
</reference>